<evidence type="ECO:0000313" key="2">
    <source>
        <dbReference type="EMBL" id="EQL00471.1"/>
    </source>
</evidence>
<name>T5ADH7_OPHSC</name>
<gene>
    <name evidence="2" type="ORF">OCS_03820</name>
</gene>
<organism evidence="2 3">
    <name type="scientific">Ophiocordyceps sinensis (strain Co18 / CGMCC 3.14243)</name>
    <name type="common">Yarsagumba caterpillar fungus</name>
    <name type="synonym">Hirsutella sinensis</name>
    <dbReference type="NCBI Taxonomy" id="911162"/>
    <lineage>
        <taxon>Eukaryota</taxon>
        <taxon>Fungi</taxon>
        <taxon>Dikarya</taxon>
        <taxon>Ascomycota</taxon>
        <taxon>Pezizomycotina</taxon>
        <taxon>Sordariomycetes</taxon>
        <taxon>Hypocreomycetidae</taxon>
        <taxon>Hypocreales</taxon>
        <taxon>Ophiocordycipitaceae</taxon>
        <taxon>Ophiocordyceps</taxon>
    </lineage>
</organism>
<dbReference type="AlphaFoldDB" id="T5ADH7"/>
<protein>
    <submittedName>
        <fullName evidence="2">SRm160/300 splicing coactivator</fullName>
    </submittedName>
</protein>
<feature type="compositionally biased region" description="Polar residues" evidence="1">
    <location>
        <begin position="52"/>
        <end position="64"/>
    </location>
</feature>
<evidence type="ECO:0000313" key="3">
    <source>
        <dbReference type="Proteomes" id="UP000019374"/>
    </source>
</evidence>
<sequence length="365" mass="38634">MGSRGIVCGVWEEVKDGHGVVGMVPATGATGGNIKKWCFQLATLYTLNSSESGASPLRSPSVSMAESGKHAASPGTESIKIRLHLLLVAAAKWEDYGNCSLQIRRPPPGWRQALRANHGLEKRVTVTKVPKKESDSPKVVLDAVLGSGCFTAMGSRGIVCGVWEEVKDGHGVVGMVPATGATGGNIKKWCFQLATLYTLNSSESGASPLRSPSVSMAESGKHAASPGTESIKIRLHLLLVAAAKWEDYGNCSLQIRRPPPGWRQALRANHGLEKRVTVTKVPKKESDSPKVVLDAVLGSGCFTAMGSRGIVCGVWEEVKDGHGVVGMVPATGATGGNIKKWCFQLATAGEAGWVLRLLHQEVLRA</sequence>
<dbReference type="OrthoDB" id="5408934at2759"/>
<evidence type="ECO:0000256" key="1">
    <source>
        <dbReference type="SAM" id="MobiDB-lite"/>
    </source>
</evidence>
<dbReference type="HOGENOM" id="CLU_758878_0_0_1"/>
<dbReference type="EMBL" id="KE652803">
    <property type="protein sequence ID" value="EQL00471.1"/>
    <property type="molecule type" value="Genomic_DNA"/>
</dbReference>
<dbReference type="eggNOG" id="ENOG502QUWF">
    <property type="taxonomic scope" value="Eukaryota"/>
</dbReference>
<dbReference type="Proteomes" id="UP000019374">
    <property type="component" value="Unassembled WGS sequence"/>
</dbReference>
<accession>T5ADH7</accession>
<feature type="region of interest" description="Disordered" evidence="1">
    <location>
        <begin position="52"/>
        <end position="72"/>
    </location>
</feature>
<proteinExistence type="predicted"/>
<reference evidence="2 3" key="1">
    <citation type="journal article" date="2013" name="Chin. Sci. Bull.">
        <title>Genome survey uncovers the secrets of sex and lifestyle in caterpillar fungus.</title>
        <authorList>
            <person name="Hu X."/>
            <person name="Zhang Y."/>
            <person name="Xiao G."/>
            <person name="Zheng P."/>
            <person name="Xia Y."/>
            <person name="Zhang X."/>
            <person name="St Leger R.J."/>
            <person name="Liu X."/>
            <person name="Wang C."/>
        </authorList>
    </citation>
    <scope>NUCLEOTIDE SEQUENCE [LARGE SCALE GENOMIC DNA]</scope>
    <source>
        <strain evidence="3">Co18 / CGMCC 3.14243</strain>
        <tissue evidence="2">Fruit-body</tissue>
    </source>
</reference>